<accession>A0A7Y9IXU7</accession>
<sequence>MAIEVEGGTLEEVFIANRAPLRRIAQRIVGSPEIADEVTQDAYVKLVTGGFDRAIEKPYCYCCQVVRNVARDYCRRQSAESIYRIHTSDGELPQVSGGCRPEQRLRERQVIDALGRVLDTLPAKTRHAFEQYRLGGFTQRELAAEMGCSATLINFMIRDATLAIAGCRDMLDD</sequence>
<keyword evidence="4" id="KW-0804">Transcription</keyword>
<evidence type="ECO:0000313" key="8">
    <source>
        <dbReference type="Proteomes" id="UP000542125"/>
    </source>
</evidence>
<dbReference type="InterPro" id="IPR013249">
    <property type="entry name" value="RNA_pol_sigma70_r4_t2"/>
</dbReference>
<evidence type="ECO:0000256" key="4">
    <source>
        <dbReference type="ARBA" id="ARBA00023163"/>
    </source>
</evidence>
<gene>
    <name evidence="7" type="ORF">FHW18_004399</name>
</gene>
<dbReference type="EMBL" id="JACBYR010000002">
    <property type="protein sequence ID" value="NYE85092.1"/>
    <property type="molecule type" value="Genomic_DNA"/>
</dbReference>
<dbReference type="GO" id="GO:0006352">
    <property type="term" value="P:DNA-templated transcription initiation"/>
    <property type="evidence" value="ECO:0007669"/>
    <property type="project" value="InterPro"/>
</dbReference>
<dbReference type="InterPro" id="IPR007627">
    <property type="entry name" value="RNA_pol_sigma70_r2"/>
</dbReference>
<dbReference type="Gene3D" id="1.10.10.10">
    <property type="entry name" value="Winged helix-like DNA-binding domain superfamily/Winged helix DNA-binding domain"/>
    <property type="match status" value="1"/>
</dbReference>
<dbReference type="InterPro" id="IPR036388">
    <property type="entry name" value="WH-like_DNA-bd_sf"/>
</dbReference>
<dbReference type="RefSeq" id="WP_179589100.1">
    <property type="nucleotide sequence ID" value="NZ_JACBYR010000002.1"/>
</dbReference>
<dbReference type="NCBIfam" id="TIGR02937">
    <property type="entry name" value="sigma70-ECF"/>
    <property type="match status" value="1"/>
</dbReference>
<feature type="domain" description="RNA polymerase sigma-70 region 2" evidence="5">
    <location>
        <begin position="16"/>
        <end position="78"/>
    </location>
</feature>
<evidence type="ECO:0000313" key="7">
    <source>
        <dbReference type="EMBL" id="NYE85092.1"/>
    </source>
</evidence>
<dbReference type="SUPFAM" id="SSF88659">
    <property type="entry name" value="Sigma3 and sigma4 domains of RNA polymerase sigma factors"/>
    <property type="match status" value="1"/>
</dbReference>
<reference evidence="7 8" key="1">
    <citation type="submission" date="2020-07" db="EMBL/GenBank/DDBJ databases">
        <title>Genomic Encyclopedia of Type Strains, Phase IV (KMG-V): Genome sequencing to study the core and pangenomes of soil and plant-associated prokaryotes.</title>
        <authorList>
            <person name="Whitman W."/>
        </authorList>
    </citation>
    <scope>NUCLEOTIDE SEQUENCE [LARGE SCALE GENOMIC DNA]</scope>
    <source>
        <strain evidence="7 8">SAS40</strain>
    </source>
</reference>
<dbReference type="Proteomes" id="UP000542125">
    <property type="component" value="Unassembled WGS sequence"/>
</dbReference>
<evidence type="ECO:0000259" key="6">
    <source>
        <dbReference type="Pfam" id="PF08281"/>
    </source>
</evidence>
<keyword evidence="3" id="KW-0731">Sigma factor</keyword>
<dbReference type="InterPro" id="IPR013324">
    <property type="entry name" value="RNA_pol_sigma_r3/r4-like"/>
</dbReference>
<feature type="domain" description="RNA polymerase sigma factor 70 region 4 type 2" evidence="6">
    <location>
        <begin position="112"/>
        <end position="158"/>
    </location>
</feature>
<keyword evidence="2" id="KW-0805">Transcription regulation</keyword>
<dbReference type="AlphaFoldDB" id="A0A7Y9IXU7"/>
<dbReference type="SUPFAM" id="SSF88946">
    <property type="entry name" value="Sigma2 domain of RNA polymerase sigma factors"/>
    <property type="match status" value="1"/>
</dbReference>
<dbReference type="GO" id="GO:0003677">
    <property type="term" value="F:DNA binding"/>
    <property type="evidence" value="ECO:0007669"/>
    <property type="project" value="InterPro"/>
</dbReference>
<proteinExistence type="inferred from homology"/>
<dbReference type="PANTHER" id="PTHR43133:SF63">
    <property type="entry name" value="RNA POLYMERASE SIGMA FACTOR FECI-RELATED"/>
    <property type="match status" value="1"/>
</dbReference>
<dbReference type="Gene3D" id="1.10.1740.10">
    <property type="match status" value="1"/>
</dbReference>
<dbReference type="GO" id="GO:0016987">
    <property type="term" value="F:sigma factor activity"/>
    <property type="evidence" value="ECO:0007669"/>
    <property type="project" value="UniProtKB-KW"/>
</dbReference>
<name>A0A7Y9IXU7_9BURK</name>
<dbReference type="InterPro" id="IPR013325">
    <property type="entry name" value="RNA_pol_sigma_r2"/>
</dbReference>
<evidence type="ECO:0000256" key="2">
    <source>
        <dbReference type="ARBA" id="ARBA00023015"/>
    </source>
</evidence>
<protein>
    <submittedName>
        <fullName evidence="7">RNA polymerase sigma-70 factor (ECF subfamily)</fullName>
    </submittedName>
</protein>
<dbReference type="Pfam" id="PF08281">
    <property type="entry name" value="Sigma70_r4_2"/>
    <property type="match status" value="1"/>
</dbReference>
<dbReference type="PANTHER" id="PTHR43133">
    <property type="entry name" value="RNA POLYMERASE ECF-TYPE SIGMA FACTO"/>
    <property type="match status" value="1"/>
</dbReference>
<comment type="caution">
    <text evidence="7">The sequence shown here is derived from an EMBL/GenBank/DDBJ whole genome shotgun (WGS) entry which is preliminary data.</text>
</comment>
<evidence type="ECO:0000259" key="5">
    <source>
        <dbReference type="Pfam" id="PF04542"/>
    </source>
</evidence>
<dbReference type="InterPro" id="IPR039425">
    <property type="entry name" value="RNA_pol_sigma-70-like"/>
</dbReference>
<keyword evidence="8" id="KW-1185">Reference proteome</keyword>
<comment type="similarity">
    <text evidence="1">Belongs to the sigma-70 factor family. ECF subfamily.</text>
</comment>
<dbReference type="Pfam" id="PF04542">
    <property type="entry name" value="Sigma70_r2"/>
    <property type="match status" value="1"/>
</dbReference>
<evidence type="ECO:0000256" key="3">
    <source>
        <dbReference type="ARBA" id="ARBA00023082"/>
    </source>
</evidence>
<dbReference type="InterPro" id="IPR014284">
    <property type="entry name" value="RNA_pol_sigma-70_dom"/>
</dbReference>
<organism evidence="7 8">
    <name type="scientific">Pigmentiphaga litoralis</name>
    <dbReference type="NCBI Taxonomy" id="516702"/>
    <lineage>
        <taxon>Bacteria</taxon>
        <taxon>Pseudomonadati</taxon>
        <taxon>Pseudomonadota</taxon>
        <taxon>Betaproteobacteria</taxon>
        <taxon>Burkholderiales</taxon>
        <taxon>Alcaligenaceae</taxon>
        <taxon>Pigmentiphaga</taxon>
    </lineage>
</organism>
<evidence type="ECO:0000256" key="1">
    <source>
        <dbReference type="ARBA" id="ARBA00010641"/>
    </source>
</evidence>